<sequence>MPRRRLASTAVGCELTSHGPGVGNVQSAVPASEPEVLACALSPPGRQCLALGIVVDSEAGEGPPIDDSFGLSARASGPAFGRPMLHHCDSLHRDSPHSTVTTTTSTASTTTSTTASSARTANSGACVSIMRPPLDSPPSSPTHPRHPPYPPSGHRQPQSFCAGVCHQVPGTLLMRSHFTCMPALEYLAHAHTHANAWEGGVSIFVSVASQVGFPDAPTRPTIPSGQLLVAAGTFPRSIRAPFRRRSSILLPADRSPIHSALGPRRTLAPSPPAFQWRPGMALSFSQSAGTPSPELILLGS</sequence>
<evidence type="ECO:0000313" key="2">
    <source>
        <dbReference type="EMBL" id="KAF7546198.1"/>
    </source>
</evidence>
<feature type="compositionally biased region" description="Low complexity" evidence="1">
    <location>
        <begin position="98"/>
        <end position="121"/>
    </location>
</feature>
<evidence type="ECO:0000313" key="3">
    <source>
        <dbReference type="Proteomes" id="UP000722485"/>
    </source>
</evidence>
<organism evidence="2 3">
    <name type="scientific">Cylindrodendrum hubeiense</name>
    <dbReference type="NCBI Taxonomy" id="595255"/>
    <lineage>
        <taxon>Eukaryota</taxon>
        <taxon>Fungi</taxon>
        <taxon>Dikarya</taxon>
        <taxon>Ascomycota</taxon>
        <taxon>Pezizomycotina</taxon>
        <taxon>Sordariomycetes</taxon>
        <taxon>Hypocreomycetidae</taxon>
        <taxon>Hypocreales</taxon>
        <taxon>Nectriaceae</taxon>
        <taxon>Cylindrodendrum</taxon>
    </lineage>
</organism>
<proteinExistence type="predicted"/>
<reference evidence="2" key="1">
    <citation type="submission" date="2020-03" db="EMBL/GenBank/DDBJ databases">
        <title>Draft Genome Sequence of Cylindrodendrum hubeiense.</title>
        <authorList>
            <person name="Buettner E."/>
            <person name="Kellner H."/>
        </authorList>
    </citation>
    <scope>NUCLEOTIDE SEQUENCE</scope>
    <source>
        <strain evidence="2">IHI 201604</strain>
    </source>
</reference>
<accession>A0A9P5HAV4</accession>
<comment type="caution">
    <text evidence="2">The sequence shown here is derived from an EMBL/GenBank/DDBJ whole genome shotgun (WGS) entry which is preliminary data.</text>
</comment>
<feature type="region of interest" description="Disordered" evidence="1">
    <location>
        <begin position="89"/>
        <end position="157"/>
    </location>
</feature>
<gene>
    <name evidence="2" type="ORF">G7Z17_g8609</name>
</gene>
<dbReference type="EMBL" id="JAANBB010000222">
    <property type="protein sequence ID" value="KAF7546198.1"/>
    <property type="molecule type" value="Genomic_DNA"/>
</dbReference>
<dbReference type="AlphaFoldDB" id="A0A9P5HAV4"/>
<evidence type="ECO:0000256" key="1">
    <source>
        <dbReference type="SAM" id="MobiDB-lite"/>
    </source>
</evidence>
<protein>
    <submittedName>
        <fullName evidence="2">Uncharacterized protein</fullName>
    </submittedName>
</protein>
<name>A0A9P5HAV4_9HYPO</name>
<dbReference type="Proteomes" id="UP000722485">
    <property type="component" value="Unassembled WGS sequence"/>
</dbReference>
<keyword evidence="3" id="KW-1185">Reference proteome</keyword>
<feature type="compositionally biased region" description="Pro residues" evidence="1">
    <location>
        <begin position="134"/>
        <end position="151"/>
    </location>
</feature>